<evidence type="ECO:0000256" key="11">
    <source>
        <dbReference type="ARBA" id="ARBA00025736"/>
    </source>
</evidence>
<protein>
    <submittedName>
        <fullName evidence="14">Chemerin chemokine-like receptor 1</fullName>
    </submittedName>
</protein>
<dbReference type="SUPFAM" id="SSF81321">
    <property type="entry name" value="Family A G protein-coupled receptor-like"/>
    <property type="match status" value="1"/>
</dbReference>
<keyword evidence="10" id="KW-0807">Transducer</keyword>
<evidence type="ECO:0000256" key="4">
    <source>
        <dbReference type="ARBA" id="ARBA00022989"/>
    </source>
</evidence>
<keyword evidence="7" id="KW-1015">Disulfide bond</keyword>
<feature type="transmembrane region" description="Helical" evidence="12">
    <location>
        <begin position="75"/>
        <end position="98"/>
    </location>
</feature>
<evidence type="ECO:0000256" key="6">
    <source>
        <dbReference type="ARBA" id="ARBA00023136"/>
    </source>
</evidence>
<dbReference type="InterPro" id="IPR017452">
    <property type="entry name" value="GPCR_Rhodpsn_7TM"/>
</dbReference>
<keyword evidence="9" id="KW-0325">Glycoprotein</keyword>
<comment type="caution">
    <text evidence="14">The sequence shown here is derived from an EMBL/GenBank/DDBJ whole genome shotgun (WGS) entry which is preliminary data.</text>
</comment>
<dbReference type="OrthoDB" id="9424572at2759"/>
<gene>
    <name evidence="14" type="ORF">G0U57_021394</name>
</gene>
<dbReference type="PANTHER" id="PTHR24225">
    <property type="entry name" value="CHEMOTACTIC RECEPTOR"/>
    <property type="match status" value="1"/>
</dbReference>
<comment type="similarity">
    <text evidence="11">Belongs to the chemokine-like receptor (CMKLR) family.</text>
</comment>
<comment type="subcellular location">
    <subcellularLocation>
        <location evidence="1">Cell membrane</location>
        <topology evidence="1">Multi-pass membrane protein</topology>
    </subcellularLocation>
</comment>
<evidence type="ECO:0000259" key="13">
    <source>
        <dbReference type="PROSITE" id="PS50262"/>
    </source>
</evidence>
<keyword evidence="3 12" id="KW-0812">Transmembrane</keyword>
<evidence type="ECO:0000256" key="3">
    <source>
        <dbReference type="ARBA" id="ARBA00022692"/>
    </source>
</evidence>
<organism evidence="14 15">
    <name type="scientific">Chelydra serpentina</name>
    <name type="common">Snapping turtle</name>
    <name type="synonym">Testudo serpentina</name>
    <dbReference type="NCBI Taxonomy" id="8475"/>
    <lineage>
        <taxon>Eukaryota</taxon>
        <taxon>Metazoa</taxon>
        <taxon>Chordata</taxon>
        <taxon>Craniata</taxon>
        <taxon>Vertebrata</taxon>
        <taxon>Euteleostomi</taxon>
        <taxon>Archelosauria</taxon>
        <taxon>Testudinata</taxon>
        <taxon>Testudines</taxon>
        <taxon>Cryptodira</taxon>
        <taxon>Durocryptodira</taxon>
        <taxon>Americhelydia</taxon>
        <taxon>Chelydroidea</taxon>
        <taxon>Chelydridae</taxon>
        <taxon>Chelydra</taxon>
    </lineage>
</organism>
<dbReference type="InterPro" id="IPR000826">
    <property type="entry name" value="Formyl_rcpt-rel"/>
</dbReference>
<dbReference type="PROSITE" id="PS50262">
    <property type="entry name" value="G_PROTEIN_RECEP_F1_2"/>
    <property type="match status" value="1"/>
</dbReference>
<keyword evidence="6 12" id="KW-0472">Membrane</keyword>
<dbReference type="GO" id="GO:0004875">
    <property type="term" value="F:complement receptor activity"/>
    <property type="evidence" value="ECO:0007669"/>
    <property type="project" value="TreeGrafter"/>
</dbReference>
<evidence type="ECO:0000256" key="2">
    <source>
        <dbReference type="ARBA" id="ARBA00022475"/>
    </source>
</evidence>
<evidence type="ECO:0000256" key="12">
    <source>
        <dbReference type="SAM" id="Phobius"/>
    </source>
</evidence>
<dbReference type="AlphaFoldDB" id="A0A8T1S350"/>
<evidence type="ECO:0000313" key="14">
    <source>
        <dbReference type="EMBL" id="KAG6923147.1"/>
    </source>
</evidence>
<evidence type="ECO:0000256" key="7">
    <source>
        <dbReference type="ARBA" id="ARBA00023157"/>
    </source>
</evidence>
<proteinExistence type="inferred from homology"/>
<feature type="domain" description="G-protein coupled receptors family 1 profile" evidence="13">
    <location>
        <begin position="1"/>
        <end position="166"/>
    </location>
</feature>
<dbReference type="GO" id="GO:0007200">
    <property type="term" value="P:phospholipase C-activating G protein-coupled receptor signaling pathway"/>
    <property type="evidence" value="ECO:0007669"/>
    <property type="project" value="TreeGrafter"/>
</dbReference>
<keyword evidence="2" id="KW-1003">Cell membrane</keyword>
<dbReference type="GO" id="GO:0007204">
    <property type="term" value="P:positive regulation of cytosolic calcium ion concentration"/>
    <property type="evidence" value="ECO:0007669"/>
    <property type="project" value="TreeGrafter"/>
</dbReference>
<reference evidence="14 15" key="1">
    <citation type="journal article" date="2020" name="G3 (Bethesda)">
        <title>Draft Genome of the Common Snapping Turtle, Chelydra serpentina, a Model for Phenotypic Plasticity in Reptiles.</title>
        <authorList>
            <person name="Das D."/>
            <person name="Singh S.K."/>
            <person name="Bierstedt J."/>
            <person name="Erickson A."/>
            <person name="Galli G.L.J."/>
            <person name="Crossley D.A. 2nd"/>
            <person name="Rhen T."/>
        </authorList>
    </citation>
    <scope>NUCLEOTIDE SEQUENCE [LARGE SCALE GENOMIC DNA]</scope>
    <source>
        <strain evidence="14">KW</strain>
    </source>
</reference>
<evidence type="ECO:0000256" key="9">
    <source>
        <dbReference type="ARBA" id="ARBA00023180"/>
    </source>
</evidence>
<feature type="transmembrane region" description="Helical" evidence="12">
    <location>
        <begin position="36"/>
        <end position="55"/>
    </location>
</feature>
<dbReference type="PRINTS" id="PR00237">
    <property type="entry name" value="GPCRRHODOPSN"/>
</dbReference>
<evidence type="ECO:0000256" key="1">
    <source>
        <dbReference type="ARBA" id="ARBA00004651"/>
    </source>
</evidence>
<dbReference type="GO" id="GO:0006954">
    <property type="term" value="P:inflammatory response"/>
    <property type="evidence" value="ECO:0007669"/>
    <property type="project" value="TreeGrafter"/>
</dbReference>
<sequence length="195" mass="21585">MFSSSFHLTAISADHCVTTVCPAWAQNHCTLHRASLVTLGIWILAVTVSWCYHGLCSDQSLLLRENGEAASVATQFLVGFLVPLALISICLATLAAKLGQKRTAWSKEPLRTLLVLHVIFFLCWSPYHVIAFLQTSPKIGSSIVNAGIAFACVLTYFSSCLNPIFYLTMEEEFQRYRQRARNPQTTDNSGLEPAD</sequence>
<dbReference type="InterPro" id="IPR000276">
    <property type="entry name" value="GPCR_Rhodpsn"/>
</dbReference>
<keyword evidence="4 12" id="KW-1133">Transmembrane helix</keyword>
<dbReference type="GO" id="GO:0005886">
    <property type="term" value="C:plasma membrane"/>
    <property type="evidence" value="ECO:0007669"/>
    <property type="project" value="UniProtKB-SubCell"/>
</dbReference>
<keyword evidence="5" id="KW-0297">G-protein coupled receptor</keyword>
<dbReference type="EMBL" id="JAHGAV010000962">
    <property type="protein sequence ID" value="KAG6923147.1"/>
    <property type="molecule type" value="Genomic_DNA"/>
</dbReference>
<dbReference type="GO" id="GO:0004930">
    <property type="term" value="F:G protein-coupled receptor activity"/>
    <property type="evidence" value="ECO:0007669"/>
    <property type="project" value="UniProtKB-KW"/>
</dbReference>
<accession>A0A8T1S350</accession>
<evidence type="ECO:0000256" key="8">
    <source>
        <dbReference type="ARBA" id="ARBA00023170"/>
    </source>
</evidence>
<feature type="transmembrane region" description="Helical" evidence="12">
    <location>
        <begin position="147"/>
        <end position="169"/>
    </location>
</feature>
<dbReference type="Gene3D" id="1.20.1070.10">
    <property type="entry name" value="Rhodopsin 7-helix transmembrane proteins"/>
    <property type="match status" value="1"/>
</dbReference>
<dbReference type="PANTHER" id="PTHR24225:SF0">
    <property type="entry name" value="N-FORMYL PEPTIDE RECEPTOR 2"/>
    <property type="match status" value="1"/>
</dbReference>
<evidence type="ECO:0000256" key="10">
    <source>
        <dbReference type="ARBA" id="ARBA00023224"/>
    </source>
</evidence>
<dbReference type="Pfam" id="PF00001">
    <property type="entry name" value="7tm_1"/>
    <property type="match status" value="1"/>
</dbReference>
<evidence type="ECO:0000313" key="15">
    <source>
        <dbReference type="Proteomes" id="UP000765507"/>
    </source>
</evidence>
<evidence type="ECO:0000256" key="5">
    <source>
        <dbReference type="ARBA" id="ARBA00023040"/>
    </source>
</evidence>
<keyword evidence="8 14" id="KW-0675">Receptor</keyword>
<dbReference type="Proteomes" id="UP000765507">
    <property type="component" value="Unassembled WGS sequence"/>
</dbReference>
<keyword evidence="15" id="KW-1185">Reference proteome</keyword>
<name>A0A8T1S350_CHESE</name>
<feature type="transmembrane region" description="Helical" evidence="12">
    <location>
        <begin position="110"/>
        <end position="127"/>
    </location>
</feature>